<dbReference type="Proteomes" id="UP001522462">
    <property type="component" value="Unassembled WGS sequence"/>
</dbReference>
<organism evidence="1 2">
    <name type="scientific">Pseudolactococcus paracarnosus</name>
    <dbReference type="NCBI Taxonomy" id="2749962"/>
    <lineage>
        <taxon>Bacteria</taxon>
        <taxon>Bacillati</taxon>
        <taxon>Bacillota</taxon>
        <taxon>Bacilli</taxon>
        <taxon>Lactobacillales</taxon>
        <taxon>Streptococcaceae</taxon>
        <taxon>Pseudolactococcus</taxon>
    </lineage>
</organism>
<dbReference type="SUPFAM" id="SSF52540">
    <property type="entry name" value="P-loop containing nucleoside triphosphate hydrolases"/>
    <property type="match status" value="1"/>
</dbReference>
<proteinExistence type="predicted"/>
<dbReference type="Gene3D" id="3.40.50.300">
    <property type="entry name" value="P-loop containing nucleotide triphosphate hydrolases"/>
    <property type="match status" value="1"/>
</dbReference>
<dbReference type="InterPro" id="IPR027417">
    <property type="entry name" value="P-loop_NTPase"/>
</dbReference>
<dbReference type="EMBL" id="JAAEDA010000008">
    <property type="protein sequence ID" value="MCJ1977592.1"/>
    <property type="molecule type" value="Genomic_DNA"/>
</dbReference>
<protein>
    <recommendedName>
        <fullName evidence="3">Zona occludens toxin N-terminal domain-containing protein</fullName>
    </recommendedName>
</protein>
<sequence length="228" mass="26990">MKDKKRVLSEQHLLIKLARFLGYVPMDIVHSFSNQGFTEFGIDIYCGRQGSGKTVSMVDRLDHFRRLYPKCWIFTNFGYKYETGLLYDWKQLLEIKNGSDGVVFAIDEIHNEFDLYDAKGFNTDLLRLISMQRKQHIKILGTAQVYSDVNIKLRRQTFTVVDCYTIFKRWTFQKAFDAVEYNRVVDNPDGKAKLQRIWRKNLVQNKQFRESFDTDLVIENMKALDKKK</sequence>
<evidence type="ECO:0000313" key="2">
    <source>
        <dbReference type="Proteomes" id="UP001522462"/>
    </source>
</evidence>
<comment type="caution">
    <text evidence="1">The sequence shown here is derived from an EMBL/GenBank/DDBJ whole genome shotgun (WGS) entry which is preliminary data.</text>
</comment>
<gene>
    <name evidence="1" type="ORF">GYN19_06440</name>
</gene>
<keyword evidence="2" id="KW-1185">Reference proteome</keyword>
<accession>A0ABT0ALZ6</accession>
<dbReference type="RefSeq" id="WP_243914534.1">
    <property type="nucleotide sequence ID" value="NZ_JAAECY010000028.1"/>
</dbReference>
<evidence type="ECO:0008006" key="3">
    <source>
        <dbReference type="Google" id="ProtNLM"/>
    </source>
</evidence>
<name>A0ABT0ALZ6_9LACT</name>
<reference evidence="1 2" key="1">
    <citation type="journal article" date="2022" name="Microbiol. Res.">
        <title>Comparative genome analysis, predicted lifestyle and antimicrobial strategies of Lactococcus carnosus and Lactococcus paracarnosus isolated from meat.</title>
        <authorList>
            <person name="Werum V."/>
            <person name="Ehrmann M."/>
            <person name="Vogel R."/>
            <person name="Hilgarth M."/>
        </authorList>
    </citation>
    <scope>NUCLEOTIDE SEQUENCE [LARGE SCALE GENOMIC DNA]</scope>
    <source>
        <strain evidence="1 2">TMW21897</strain>
    </source>
</reference>
<evidence type="ECO:0000313" key="1">
    <source>
        <dbReference type="EMBL" id="MCJ1977592.1"/>
    </source>
</evidence>